<protein>
    <submittedName>
        <fullName evidence="1">Uncharacterized protein</fullName>
    </submittedName>
</protein>
<dbReference type="AlphaFoldDB" id="A0AAD8L635"/>
<sequence>MRECMRQKGKYGKDGLCHCGVVRISVPNSILSSLRVYITQGYMVMDARNKLECCLHEHMSLKISKWLAKSVEG</sequence>
<dbReference type="Proteomes" id="UP001229421">
    <property type="component" value="Unassembled WGS sequence"/>
</dbReference>
<gene>
    <name evidence="1" type="ORF">QVD17_01267</name>
</gene>
<name>A0AAD8L635_TARER</name>
<keyword evidence="2" id="KW-1185">Reference proteome</keyword>
<dbReference type="EMBL" id="JAUHHV010000001">
    <property type="protein sequence ID" value="KAK1435502.1"/>
    <property type="molecule type" value="Genomic_DNA"/>
</dbReference>
<reference evidence="1" key="1">
    <citation type="journal article" date="2023" name="bioRxiv">
        <title>Improved chromosome-level genome assembly for marigold (Tagetes erecta).</title>
        <authorList>
            <person name="Jiang F."/>
            <person name="Yuan L."/>
            <person name="Wang S."/>
            <person name="Wang H."/>
            <person name="Xu D."/>
            <person name="Wang A."/>
            <person name="Fan W."/>
        </authorList>
    </citation>
    <scope>NUCLEOTIDE SEQUENCE</scope>
    <source>
        <strain evidence="1">WSJ</strain>
        <tissue evidence="1">Leaf</tissue>
    </source>
</reference>
<proteinExistence type="predicted"/>
<accession>A0AAD8L635</accession>
<evidence type="ECO:0000313" key="1">
    <source>
        <dbReference type="EMBL" id="KAK1435502.1"/>
    </source>
</evidence>
<organism evidence="1 2">
    <name type="scientific">Tagetes erecta</name>
    <name type="common">African marigold</name>
    <dbReference type="NCBI Taxonomy" id="13708"/>
    <lineage>
        <taxon>Eukaryota</taxon>
        <taxon>Viridiplantae</taxon>
        <taxon>Streptophyta</taxon>
        <taxon>Embryophyta</taxon>
        <taxon>Tracheophyta</taxon>
        <taxon>Spermatophyta</taxon>
        <taxon>Magnoliopsida</taxon>
        <taxon>eudicotyledons</taxon>
        <taxon>Gunneridae</taxon>
        <taxon>Pentapetalae</taxon>
        <taxon>asterids</taxon>
        <taxon>campanulids</taxon>
        <taxon>Asterales</taxon>
        <taxon>Asteraceae</taxon>
        <taxon>Asteroideae</taxon>
        <taxon>Heliantheae alliance</taxon>
        <taxon>Tageteae</taxon>
        <taxon>Tagetes</taxon>
    </lineage>
</organism>
<comment type="caution">
    <text evidence="1">The sequence shown here is derived from an EMBL/GenBank/DDBJ whole genome shotgun (WGS) entry which is preliminary data.</text>
</comment>
<evidence type="ECO:0000313" key="2">
    <source>
        <dbReference type="Proteomes" id="UP001229421"/>
    </source>
</evidence>